<feature type="transmembrane region" description="Helical" evidence="7">
    <location>
        <begin position="124"/>
        <end position="141"/>
    </location>
</feature>
<dbReference type="EMBL" id="VTFX01000004">
    <property type="protein sequence ID" value="KAD3633355.1"/>
    <property type="molecule type" value="Genomic_DNA"/>
</dbReference>
<feature type="domain" description="EamA" evidence="8">
    <location>
        <begin position="10"/>
        <end position="140"/>
    </location>
</feature>
<evidence type="ECO:0000256" key="2">
    <source>
        <dbReference type="ARBA" id="ARBA00007362"/>
    </source>
</evidence>
<evidence type="ECO:0000256" key="3">
    <source>
        <dbReference type="ARBA" id="ARBA00022475"/>
    </source>
</evidence>
<evidence type="ECO:0000259" key="8">
    <source>
        <dbReference type="Pfam" id="PF00892"/>
    </source>
</evidence>
<dbReference type="PANTHER" id="PTHR42920">
    <property type="entry name" value="OS03G0707200 PROTEIN-RELATED"/>
    <property type="match status" value="1"/>
</dbReference>
<proteinExistence type="inferred from homology"/>
<dbReference type="Pfam" id="PF00892">
    <property type="entry name" value="EamA"/>
    <property type="match status" value="2"/>
</dbReference>
<name>A0A5N6MHW2_9MICC</name>
<dbReference type="AlphaFoldDB" id="A0A5N6MHW2"/>
<dbReference type="PANTHER" id="PTHR42920:SF5">
    <property type="entry name" value="EAMA DOMAIN-CONTAINING PROTEIN"/>
    <property type="match status" value="1"/>
</dbReference>
<keyword evidence="10" id="KW-1185">Reference proteome</keyword>
<feature type="transmembrane region" description="Helical" evidence="7">
    <location>
        <begin position="180"/>
        <end position="198"/>
    </location>
</feature>
<comment type="similarity">
    <text evidence="2">Belongs to the EamA transporter family.</text>
</comment>
<keyword evidence="6 7" id="KW-0472">Membrane</keyword>
<organism evidence="9 10">
    <name type="scientific">Arthrobacter yangruifuii</name>
    <dbReference type="NCBI Taxonomy" id="2606616"/>
    <lineage>
        <taxon>Bacteria</taxon>
        <taxon>Bacillati</taxon>
        <taxon>Actinomycetota</taxon>
        <taxon>Actinomycetes</taxon>
        <taxon>Micrococcales</taxon>
        <taxon>Micrococcaceae</taxon>
        <taxon>Arthrobacter</taxon>
    </lineage>
</organism>
<dbReference type="InterPro" id="IPR000620">
    <property type="entry name" value="EamA_dom"/>
</dbReference>
<evidence type="ECO:0000256" key="6">
    <source>
        <dbReference type="ARBA" id="ARBA00023136"/>
    </source>
</evidence>
<dbReference type="GO" id="GO:0005886">
    <property type="term" value="C:plasma membrane"/>
    <property type="evidence" value="ECO:0007669"/>
    <property type="project" value="UniProtKB-SubCell"/>
</dbReference>
<feature type="transmembrane region" description="Helical" evidence="7">
    <location>
        <begin position="153"/>
        <end position="173"/>
    </location>
</feature>
<reference evidence="9 10" key="1">
    <citation type="submission" date="2019-08" db="EMBL/GenBank/DDBJ databases">
        <title>Arthrobacter sp. nov., isolated from plateau pika and Tibetan wild ass.</title>
        <authorList>
            <person name="Ge Y."/>
        </authorList>
    </citation>
    <scope>NUCLEOTIDE SEQUENCE [LARGE SCALE GENOMIC DNA]</scope>
    <source>
        <strain evidence="9 10">785</strain>
    </source>
</reference>
<dbReference type="SUPFAM" id="SSF103481">
    <property type="entry name" value="Multidrug resistance efflux transporter EmrE"/>
    <property type="match status" value="2"/>
</dbReference>
<dbReference type="Gene3D" id="1.10.3730.20">
    <property type="match status" value="1"/>
</dbReference>
<feature type="transmembrane region" description="Helical" evidence="7">
    <location>
        <begin position="97"/>
        <end position="117"/>
    </location>
</feature>
<evidence type="ECO:0000256" key="5">
    <source>
        <dbReference type="ARBA" id="ARBA00022989"/>
    </source>
</evidence>
<keyword evidence="3" id="KW-1003">Cell membrane</keyword>
<dbReference type="InterPro" id="IPR037185">
    <property type="entry name" value="EmrE-like"/>
</dbReference>
<feature type="transmembrane region" description="Helical" evidence="7">
    <location>
        <begin position="69"/>
        <end position="85"/>
    </location>
</feature>
<feature type="transmembrane region" description="Helical" evidence="7">
    <location>
        <begin position="269"/>
        <end position="287"/>
    </location>
</feature>
<comment type="caution">
    <text evidence="9">The sequence shown here is derived from an EMBL/GenBank/DDBJ whole genome shotgun (WGS) entry which is preliminary data.</text>
</comment>
<evidence type="ECO:0000256" key="1">
    <source>
        <dbReference type="ARBA" id="ARBA00004651"/>
    </source>
</evidence>
<dbReference type="InterPro" id="IPR051258">
    <property type="entry name" value="Diverse_Substrate_Transporter"/>
</dbReference>
<dbReference type="Proteomes" id="UP000326852">
    <property type="component" value="Unassembled WGS sequence"/>
</dbReference>
<sequence length="308" mass="32203">MSSLLAARRVDLLLLLVAVAWGSSYLAAKTLTGTVGVTVILSLRFLITTLALALIWLIGNRRRAGRRELVTGVILGFTQAAVLLLETQGISGTSATNAGLIISLVIVFTPFTESVAFHVRLPRMLFVAAVTAVVGVCLLVSGDGFAAPTLGDLLVLAAAAVRSIHVTAVSALTRGRGYSALHLTLTQSAVCAVVYTLADYQGVLRAVHGFDAGQWLGVLYLGVACSVFAFLVQTWAIQQTSASRASLLMGTEPIWAVLIGITIGRETLTVLGVIGAALIITGTYLGLRAETRHRAATVPAGRESAVKP</sequence>
<feature type="domain" description="EamA" evidence="8">
    <location>
        <begin position="150"/>
        <end position="285"/>
    </location>
</feature>
<protein>
    <submittedName>
        <fullName evidence="9">EamA family transporter</fullName>
    </submittedName>
</protein>
<evidence type="ECO:0000256" key="4">
    <source>
        <dbReference type="ARBA" id="ARBA00022692"/>
    </source>
</evidence>
<comment type="subcellular location">
    <subcellularLocation>
        <location evidence="1">Cell membrane</location>
        <topology evidence="1">Multi-pass membrane protein</topology>
    </subcellularLocation>
</comment>
<evidence type="ECO:0000313" key="10">
    <source>
        <dbReference type="Proteomes" id="UP000326852"/>
    </source>
</evidence>
<keyword evidence="5 7" id="KW-1133">Transmembrane helix</keyword>
<accession>A0A5N6MHW2</accession>
<feature type="transmembrane region" description="Helical" evidence="7">
    <location>
        <begin position="38"/>
        <end position="57"/>
    </location>
</feature>
<evidence type="ECO:0000313" key="9">
    <source>
        <dbReference type="EMBL" id="KAD3633355.1"/>
    </source>
</evidence>
<gene>
    <name evidence="9" type="ORF">GD627_09815</name>
</gene>
<feature type="transmembrane region" description="Helical" evidence="7">
    <location>
        <begin position="218"/>
        <end position="238"/>
    </location>
</feature>
<keyword evidence="4 7" id="KW-0812">Transmembrane</keyword>
<evidence type="ECO:0000256" key="7">
    <source>
        <dbReference type="SAM" id="Phobius"/>
    </source>
</evidence>
<feature type="transmembrane region" description="Helical" evidence="7">
    <location>
        <begin position="245"/>
        <end position="263"/>
    </location>
</feature>